<dbReference type="Proteomes" id="UP000265882">
    <property type="component" value="Unassembled WGS sequence"/>
</dbReference>
<sequence>MDLISSLETKILQNPNEPSLYYSLGKAFLAQRDLKLAAASFKKAASLAPKEVRYHLRLGQVCVKMRQPESAIREYNAVLAVDPDNISAHMHLGLIFEFFCFWPSGMTKEIFRAVKSSFDFSFAAGLEYLATATLRSDSIEAELPAQLNQFNIFADETSSDTAQFLADTASFPCRNVGGRTERRFRTIGGETVMERKSHRCSAAIAPEP</sequence>
<feature type="repeat" description="TPR" evidence="1">
    <location>
        <begin position="52"/>
        <end position="85"/>
    </location>
</feature>
<dbReference type="InterPro" id="IPR011990">
    <property type="entry name" value="TPR-like_helical_dom_sf"/>
</dbReference>
<proteinExistence type="predicted"/>
<dbReference type="InterPro" id="IPR019734">
    <property type="entry name" value="TPR_rpt"/>
</dbReference>
<keyword evidence="1" id="KW-0802">TPR repeat</keyword>
<evidence type="ECO:0000256" key="1">
    <source>
        <dbReference type="PROSITE-ProRule" id="PRU00339"/>
    </source>
</evidence>
<reference evidence="2 3" key="1">
    <citation type="journal article" date="2017" name="ISME J.">
        <title>Energy and carbon metabolisms in a deep terrestrial subsurface fluid microbial community.</title>
        <authorList>
            <person name="Momper L."/>
            <person name="Jungbluth S.P."/>
            <person name="Lee M.D."/>
            <person name="Amend J.P."/>
        </authorList>
    </citation>
    <scope>NUCLEOTIDE SEQUENCE [LARGE SCALE GENOMIC DNA]</scope>
    <source>
        <strain evidence="2">SURF_5</strain>
    </source>
</reference>
<dbReference type="Pfam" id="PF14559">
    <property type="entry name" value="TPR_19"/>
    <property type="match status" value="1"/>
</dbReference>
<dbReference type="PROSITE" id="PS50005">
    <property type="entry name" value="TPR"/>
    <property type="match status" value="2"/>
</dbReference>
<comment type="caution">
    <text evidence="2">The sequence shown here is derived from an EMBL/GenBank/DDBJ whole genome shotgun (WGS) entry which is preliminary data.</text>
</comment>
<feature type="repeat" description="TPR" evidence="1">
    <location>
        <begin position="18"/>
        <end position="51"/>
    </location>
</feature>
<accession>A0A3A4NR77</accession>
<dbReference type="Gene3D" id="1.25.40.10">
    <property type="entry name" value="Tetratricopeptide repeat domain"/>
    <property type="match status" value="1"/>
</dbReference>
<evidence type="ECO:0000313" key="3">
    <source>
        <dbReference type="Proteomes" id="UP000265882"/>
    </source>
</evidence>
<dbReference type="AlphaFoldDB" id="A0A3A4NR77"/>
<evidence type="ECO:0000313" key="2">
    <source>
        <dbReference type="EMBL" id="RJP21532.1"/>
    </source>
</evidence>
<dbReference type="EMBL" id="QZKU01000067">
    <property type="protein sequence ID" value="RJP21532.1"/>
    <property type="molecule type" value="Genomic_DNA"/>
</dbReference>
<dbReference type="SUPFAM" id="SSF48452">
    <property type="entry name" value="TPR-like"/>
    <property type="match status" value="1"/>
</dbReference>
<name>A0A3A4NR77_ABYX5</name>
<protein>
    <submittedName>
        <fullName evidence="2">Tetratricopeptide repeat protein</fullName>
    </submittedName>
</protein>
<dbReference type="SMART" id="SM00028">
    <property type="entry name" value="TPR"/>
    <property type="match status" value="2"/>
</dbReference>
<organism evidence="2 3">
    <name type="scientific">Abyssobacteria bacterium (strain SURF_5)</name>
    <dbReference type="NCBI Taxonomy" id="2093360"/>
    <lineage>
        <taxon>Bacteria</taxon>
        <taxon>Pseudomonadati</taxon>
        <taxon>Candidatus Hydrogenedentota</taxon>
        <taxon>Candidatus Abyssobacteria</taxon>
    </lineage>
</organism>
<gene>
    <name evidence="2" type="ORF">C4520_09590</name>
</gene>